<name>A0A0J7IEI0_9FLAO</name>
<dbReference type="PATRIC" id="fig|558151.6.peg.1776"/>
<dbReference type="EMBL" id="LFND01000003">
    <property type="protein sequence ID" value="KMQ64316.1"/>
    <property type="molecule type" value="Genomic_DNA"/>
</dbReference>
<proteinExistence type="predicted"/>
<dbReference type="STRING" id="558151.ACM46_08470"/>
<protein>
    <recommendedName>
        <fullName evidence="3">Ketohydroxyglutarate aldolase</fullName>
    </recommendedName>
</protein>
<evidence type="ECO:0000313" key="1">
    <source>
        <dbReference type="EMBL" id="KMQ64316.1"/>
    </source>
</evidence>
<organism evidence="1 2">
    <name type="scientific">Chryseobacterium angstadtii</name>
    <dbReference type="NCBI Taxonomy" id="558151"/>
    <lineage>
        <taxon>Bacteria</taxon>
        <taxon>Pseudomonadati</taxon>
        <taxon>Bacteroidota</taxon>
        <taxon>Flavobacteriia</taxon>
        <taxon>Flavobacteriales</taxon>
        <taxon>Weeksellaceae</taxon>
        <taxon>Chryseobacterium group</taxon>
        <taxon>Chryseobacterium</taxon>
    </lineage>
</organism>
<keyword evidence="2" id="KW-1185">Reference proteome</keyword>
<accession>A0A0J7IEI0</accession>
<reference evidence="1 2" key="1">
    <citation type="journal article" date="2013" name="Int. J. Syst. Evol. Microbiol.">
        <title>Chryseobacterium angstadtii sp. nov., isolated from a newt tank.</title>
        <authorList>
            <person name="Kirk K.E."/>
            <person name="Hoffman J.A."/>
            <person name="Smith K.A."/>
            <person name="Strahan B.L."/>
            <person name="Failor K.C."/>
            <person name="Krebs J.E."/>
            <person name="Gale A.N."/>
            <person name="Do T.D."/>
            <person name="Sontag T.C."/>
            <person name="Batties A.M."/>
            <person name="Mistiszyn K."/>
            <person name="Newman J.D."/>
        </authorList>
    </citation>
    <scope>NUCLEOTIDE SEQUENCE [LARGE SCALE GENOMIC DNA]</scope>
    <source>
        <strain evidence="1 2">KM</strain>
    </source>
</reference>
<dbReference type="OrthoDB" id="981782at2"/>
<dbReference type="AlphaFoldDB" id="A0A0J7IEI0"/>
<dbReference type="RefSeq" id="WP_048506223.1">
    <property type="nucleotide sequence ID" value="NZ_LFND01000003.1"/>
</dbReference>
<comment type="caution">
    <text evidence="1">The sequence shown here is derived from an EMBL/GenBank/DDBJ whole genome shotgun (WGS) entry which is preliminary data.</text>
</comment>
<evidence type="ECO:0008006" key="3">
    <source>
        <dbReference type="Google" id="ProtNLM"/>
    </source>
</evidence>
<gene>
    <name evidence="1" type="ORF">ACM46_08470</name>
</gene>
<dbReference type="Proteomes" id="UP000036261">
    <property type="component" value="Unassembled WGS sequence"/>
</dbReference>
<evidence type="ECO:0000313" key="2">
    <source>
        <dbReference type="Proteomes" id="UP000036261"/>
    </source>
</evidence>
<sequence length="77" mass="8513">MKSNIVLTINEMSIHKLDTIVDKLEELGMSVDNVFEFGVIIGTMESNDVGELKTIKEVDSFTVDAQISLPPSDENVQ</sequence>